<organism evidence="2 3">
    <name type="scientific">Proteus terrae subsp. cibarius</name>
    <dbReference type="NCBI Taxonomy" id="626774"/>
    <lineage>
        <taxon>Bacteria</taxon>
        <taxon>Pseudomonadati</taxon>
        <taxon>Pseudomonadota</taxon>
        <taxon>Gammaproteobacteria</taxon>
        <taxon>Enterobacterales</taxon>
        <taxon>Morganellaceae</taxon>
        <taxon>Proteus</taxon>
    </lineage>
</organism>
<dbReference type="PROSITE" id="PS51186">
    <property type="entry name" value="GNAT"/>
    <property type="match status" value="1"/>
</dbReference>
<comment type="caution">
    <text evidence="2">The sequence shown here is derived from an EMBL/GenBank/DDBJ whole genome shotgun (WGS) entry which is preliminary data.</text>
</comment>
<keyword evidence="2" id="KW-0808">Transferase</keyword>
<reference evidence="2" key="1">
    <citation type="submission" date="2020-11" db="EMBL/GenBank/DDBJ databases">
        <title>Enhanced detection system for hospital associated transmission using whole genome sequencing surveillance.</title>
        <authorList>
            <person name="Harrison L.H."/>
            <person name="Van Tyne D."/>
            <person name="Marsh J.W."/>
            <person name="Griffith M.P."/>
            <person name="Snyder D.J."/>
            <person name="Cooper V.S."/>
            <person name="Mustapha M."/>
        </authorList>
    </citation>
    <scope>NUCLEOTIDE SEQUENCE</scope>
    <source>
        <strain evidence="2">PR00070</strain>
    </source>
</reference>
<gene>
    <name evidence="2" type="ORF">I4901_02800</name>
</gene>
<dbReference type="AlphaFoldDB" id="A0A8I1BM28"/>
<accession>A0A8I1BM28</accession>
<name>A0A8I1BM28_9GAMM</name>
<evidence type="ECO:0000313" key="3">
    <source>
        <dbReference type="Proteomes" id="UP000612266"/>
    </source>
</evidence>
<protein>
    <submittedName>
        <fullName evidence="2">GNAT family N-acetyltransferase</fullName>
    </submittedName>
</protein>
<dbReference type="Proteomes" id="UP000612266">
    <property type="component" value="Unassembled WGS sequence"/>
</dbReference>
<feature type="domain" description="N-acetyltransferase" evidence="1">
    <location>
        <begin position="1"/>
        <end position="138"/>
    </location>
</feature>
<dbReference type="RefSeq" id="WP_196563533.1">
    <property type="nucleotide sequence ID" value="NZ_JADSJR010000002.1"/>
</dbReference>
<dbReference type="CDD" id="cd04301">
    <property type="entry name" value="NAT_SF"/>
    <property type="match status" value="1"/>
</dbReference>
<dbReference type="InterPro" id="IPR016181">
    <property type="entry name" value="Acyl_CoA_acyltransferase"/>
</dbReference>
<dbReference type="Gene3D" id="3.40.630.30">
    <property type="match status" value="1"/>
</dbReference>
<dbReference type="GO" id="GO:0016747">
    <property type="term" value="F:acyltransferase activity, transferring groups other than amino-acyl groups"/>
    <property type="evidence" value="ECO:0007669"/>
    <property type="project" value="InterPro"/>
</dbReference>
<dbReference type="SUPFAM" id="SSF55729">
    <property type="entry name" value="Acyl-CoA N-acyltransferases (Nat)"/>
    <property type="match status" value="1"/>
</dbReference>
<dbReference type="Pfam" id="PF00583">
    <property type="entry name" value="Acetyltransf_1"/>
    <property type="match status" value="1"/>
</dbReference>
<dbReference type="EMBL" id="JADSJR010000002">
    <property type="protein sequence ID" value="MBG2913293.1"/>
    <property type="molecule type" value="Genomic_DNA"/>
</dbReference>
<proteinExistence type="predicted"/>
<evidence type="ECO:0000313" key="2">
    <source>
        <dbReference type="EMBL" id="MBG2913293.1"/>
    </source>
</evidence>
<evidence type="ECO:0000259" key="1">
    <source>
        <dbReference type="PROSITE" id="PS51186"/>
    </source>
</evidence>
<dbReference type="InterPro" id="IPR000182">
    <property type="entry name" value="GNAT_dom"/>
</dbReference>
<sequence>MKIILATHHHLSAFIELDTYAQQDASRIEEIKAWLSSQAVYLLEVDAQIVGYGVIHHHFFSQPFIELVMIDKKYRQKGYGKRLITYFQENTQGDKLFTSTNKSNHAMRNMLIQLGFIESGCIENLDENDPEMIYCFIK</sequence>